<keyword evidence="1" id="KW-0472">Membrane</keyword>
<feature type="transmembrane region" description="Helical" evidence="1">
    <location>
        <begin position="7"/>
        <end position="28"/>
    </location>
</feature>
<sequence>MWCMRTIIRAVGSLCCFIAVCLLGTGIIDLHYLGVAILSSAFWGSVGLLLLFLSRTHKHST</sequence>
<keyword evidence="1" id="KW-1133">Transmembrane helix</keyword>
<dbReference type="Proteomes" id="UP000317909">
    <property type="component" value="Chromosome"/>
</dbReference>
<keyword evidence="3" id="KW-1185">Reference proteome</keyword>
<dbReference type="KEGG" id="llh:I41_32010"/>
<organism evidence="2 3">
    <name type="scientific">Lacipirellula limnantheis</name>
    <dbReference type="NCBI Taxonomy" id="2528024"/>
    <lineage>
        <taxon>Bacteria</taxon>
        <taxon>Pseudomonadati</taxon>
        <taxon>Planctomycetota</taxon>
        <taxon>Planctomycetia</taxon>
        <taxon>Pirellulales</taxon>
        <taxon>Lacipirellulaceae</taxon>
        <taxon>Lacipirellula</taxon>
    </lineage>
</organism>
<accession>A0A517U052</accession>
<dbReference type="EMBL" id="CP036339">
    <property type="protein sequence ID" value="QDT74008.1"/>
    <property type="molecule type" value="Genomic_DNA"/>
</dbReference>
<protein>
    <submittedName>
        <fullName evidence="2">Uncharacterized protein</fullName>
    </submittedName>
</protein>
<evidence type="ECO:0000313" key="3">
    <source>
        <dbReference type="Proteomes" id="UP000317909"/>
    </source>
</evidence>
<evidence type="ECO:0000313" key="2">
    <source>
        <dbReference type="EMBL" id="QDT74008.1"/>
    </source>
</evidence>
<gene>
    <name evidence="2" type="ORF">I41_32010</name>
</gene>
<feature type="transmembrane region" description="Helical" evidence="1">
    <location>
        <begin position="34"/>
        <end position="53"/>
    </location>
</feature>
<dbReference type="AlphaFoldDB" id="A0A517U052"/>
<reference evidence="2 3" key="1">
    <citation type="submission" date="2019-02" db="EMBL/GenBank/DDBJ databases">
        <title>Deep-cultivation of Planctomycetes and their phenomic and genomic characterization uncovers novel biology.</title>
        <authorList>
            <person name="Wiegand S."/>
            <person name="Jogler M."/>
            <person name="Boedeker C."/>
            <person name="Pinto D."/>
            <person name="Vollmers J."/>
            <person name="Rivas-Marin E."/>
            <person name="Kohn T."/>
            <person name="Peeters S.H."/>
            <person name="Heuer A."/>
            <person name="Rast P."/>
            <person name="Oberbeckmann S."/>
            <person name="Bunk B."/>
            <person name="Jeske O."/>
            <person name="Meyerdierks A."/>
            <person name="Storesund J.E."/>
            <person name="Kallscheuer N."/>
            <person name="Luecker S."/>
            <person name="Lage O.M."/>
            <person name="Pohl T."/>
            <person name="Merkel B.J."/>
            <person name="Hornburger P."/>
            <person name="Mueller R.-W."/>
            <person name="Bruemmer F."/>
            <person name="Labrenz M."/>
            <person name="Spormann A.M."/>
            <person name="Op den Camp H."/>
            <person name="Overmann J."/>
            <person name="Amann R."/>
            <person name="Jetten M.S.M."/>
            <person name="Mascher T."/>
            <person name="Medema M.H."/>
            <person name="Devos D.P."/>
            <person name="Kaster A.-K."/>
            <person name="Ovreas L."/>
            <person name="Rohde M."/>
            <person name="Galperin M.Y."/>
            <person name="Jogler C."/>
        </authorList>
    </citation>
    <scope>NUCLEOTIDE SEQUENCE [LARGE SCALE GENOMIC DNA]</scope>
    <source>
        <strain evidence="2 3">I41</strain>
    </source>
</reference>
<keyword evidence="1" id="KW-0812">Transmembrane</keyword>
<name>A0A517U052_9BACT</name>
<proteinExistence type="predicted"/>
<evidence type="ECO:0000256" key="1">
    <source>
        <dbReference type="SAM" id="Phobius"/>
    </source>
</evidence>